<evidence type="ECO:0000313" key="1">
    <source>
        <dbReference type="EMBL" id="MER7188351.1"/>
    </source>
</evidence>
<dbReference type="EMBL" id="JBEPEK010001184">
    <property type="protein sequence ID" value="MER7188351.1"/>
    <property type="molecule type" value="Genomic_DNA"/>
</dbReference>
<comment type="caution">
    <text evidence="1">The sequence shown here is derived from an EMBL/GenBank/DDBJ whole genome shotgun (WGS) entry which is preliminary data.</text>
</comment>
<evidence type="ECO:0000313" key="2">
    <source>
        <dbReference type="Proteomes" id="UP001474181"/>
    </source>
</evidence>
<accession>A0ABV1XH30</accession>
<gene>
    <name evidence="1" type="ORF">ABT404_54365</name>
</gene>
<dbReference type="Proteomes" id="UP001474181">
    <property type="component" value="Unassembled WGS sequence"/>
</dbReference>
<name>A0ABV1XH30_9ACTN</name>
<keyword evidence="2" id="KW-1185">Reference proteome</keyword>
<feature type="non-terminal residue" evidence="1">
    <location>
        <position position="80"/>
    </location>
</feature>
<protein>
    <submittedName>
        <fullName evidence="1">Uncharacterized protein</fullName>
    </submittedName>
</protein>
<reference evidence="1 2" key="1">
    <citation type="submission" date="2024-06" db="EMBL/GenBank/DDBJ databases">
        <title>The Natural Products Discovery Center: Release of the First 8490 Sequenced Strains for Exploring Actinobacteria Biosynthetic Diversity.</title>
        <authorList>
            <person name="Kalkreuter E."/>
            <person name="Kautsar S.A."/>
            <person name="Yang D."/>
            <person name="Bader C.D."/>
            <person name="Teijaro C.N."/>
            <person name="Fluegel L."/>
            <person name="Davis C.M."/>
            <person name="Simpson J.R."/>
            <person name="Lauterbach L."/>
            <person name="Steele A.D."/>
            <person name="Gui C."/>
            <person name="Meng S."/>
            <person name="Li G."/>
            <person name="Viehrig K."/>
            <person name="Ye F."/>
            <person name="Su P."/>
            <person name="Kiefer A.F."/>
            <person name="Nichols A."/>
            <person name="Cepeda A.J."/>
            <person name="Yan W."/>
            <person name="Fan B."/>
            <person name="Jiang Y."/>
            <person name="Adhikari A."/>
            <person name="Zheng C.-J."/>
            <person name="Schuster L."/>
            <person name="Cowan T.M."/>
            <person name="Smanski M.J."/>
            <person name="Chevrette M.G."/>
            <person name="De Carvalho L.P.S."/>
            <person name="Shen B."/>
        </authorList>
    </citation>
    <scope>NUCLEOTIDE SEQUENCE [LARGE SCALE GENOMIC DNA]</scope>
    <source>
        <strain evidence="1 2">NPDC000234</strain>
    </source>
</reference>
<sequence length="80" mass="8220">MTRISRTRSGIRSKRRGSGLAALAASAAVIAGGIILPASAAMAAPMPAAHVVSFVQGGGAGGQWLGIYPKEYKLFYNKDT</sequence>
<proteinExistence type="predicted"/>
<organism evidence="1 2">
    <name type="scientific">Streptomyces hyaluromycini</name>
    <dbReference type="NCBI Taxonomy" id="1377993"/>
    <lineage>
        <taxon>Bacteria</taxon>
        <taxon>Bacillati</taxon>
        <taxon>Actinomycetota</taxon>
        <taxon>Actinomycetes</taxon>
        <taxon>Kitasatosporales</taxon>
        <taxon>Streptomycetaceae</taxon>
        <taxon>Streptomyces</taxon>
    </lineage>
</organism>